<gene>
    <name evidence="2" type="ORF">EDC59_101609</name>
</gene>
<reference evidence="2 3" key="1">
    <citation type="submission" date="2019-03" db="EMBL/GenBank/DDBJ databases">
        <title>Genomic Encyclopedia of Type Strains, Phase IV (KMG-IV): sequencing the most valuable type-strain genomes for metagenomic binning, comparative biology and taxonomic classification.</title>
        <authorList>
            <person name="Goeker M."/>
        </authorList>
    </citation>
    <scope>NUCLEOTIDE SEQUENCE [LARGE SCALE GENOMIC DNA]</scope>
    <source>
        <strain evidence="2 3">DSM 101483</strain>
    </source>
</reference>
<comment type="caution">
    <text evidence="2">The sequence shown here is derived from an EMBL/GenBank/DDBJ whole genome shotgun (WGS) entry which is preliminary data.</text>
</comment>
<evidence type="ECO:0000313" key="2">
    <source>
        <dbReference type="EMBL" id="TDT92204.1"/>
    </source>
</evidence>
<dbReference type="AlphaFoldDB" id="A0AA94PRJ7"/>
<proteinExistence type="predicted"/>
<name>A0AA94PRJ7_9BACT</name>
<dbReference type="EMBL" id="SOBK01000001">
    <property type="protein sequence ID" value="TDT92204.1"/>
    <property type="molecule type" value="Genomic_DNA"/>
</dbReference>
<evidence type="ECO:0000256" key="1">
    <source>
        <dbReference type="SAM" id="MobiDB-lite"/>
    </source>
</evidence>
<sequence length="33" mass="3424">MNGLEDKPFPGLTPLGMAPLDCPPDPAQDDAPC</sequence>
<feature type="region of interest" description="Disordered" evidence="1">
    <location>
        <begin position="1"/>
        <end position="33"/>
    </location>
</feature>
<organism evidence="2 3">
    <name type="scientific">Pseudodesulfovibrio indicus</name>
    <dbReference type="NCBI Taxonomy" id="1716143"/>
    <lineage>
        <taxon>Bacteria</taxon>
        <taxon>Pseudomonadati</taxon>
        <taxon>Thermodesulfobacteriota</taxon>
        <taxon>Desulfovibrionia</taxon>
        <taxon>Desulfovibrionales</taxon>
        <taxon>Desulfovibrionaceae</taxon>
    </lineage>
</organism>
<dbReference type="Proteomes" id="UP000295506">
    <property type="component" value="Unassembled WGS sequence"/>
</dbReference>
<accession>A0AA94PRJ7</accession>
<protein>
    <submittedName>
        <fullName evidence="2">Uncharacterized protein</fullName>
    </submittedName>
</protein>
<evidence type="ECO:0000313" key="3">
    <source>
        <dbReference type="Proteomes" id="UP000295506"/>
    </source>
</evidence>